<reference evidence="7" key="1">
    <citation type="journal article" date="2017" name="Peptides">
        <title>Neuropeptides predicted from the transcriptome analysis of the gray garden slug Deroceras reticulatum.</title>
        <authorList>
            <person name="Ahn S.J."/>
            <person name="Martin R."/>
            <person name="Rao S."/>
            <person name="Choi M.Y."/>
        </authorList>
    </citation>
    <scope>NUCLEOTIDE SEQUENCE</scope>
</reference>
<dbReference type="Pfam" id="PF01581">
    <property type="entry name" value="FARP"/>
    <property type="match status" value="7"/>
</dbReference>
<dbReference type="GO" id="GO:0007218">
    <property type="term" value="P:neuropeptide signaling pathway"/>
    <property type="evidence" value="ECO:0007669"/>
    <property type="project" value="UniProtKB-KW"/>
</dbReference>
<organism evidence="7">
    <name type="scientific">Deroceras reticulatum</name>
    <name type="common">Gray garden slug</name>
    <dbReference type="NCBI Taxonomy" id="145610"/>
    <lineage>
        <taxon>Eukaryota</taxon>
        <taxon>Metazoa</taxon>
        <taxon>Spiralia</taxon>
        <taxon>Lophotrochozoa</taxon>
        <taxon>Mollusca</taxon>
        <taxon>Gastropoda</taxon>
        <taxon>Heterobranchia</taxon>
        <taxon>Euthyneura</taxon>
        <taxon>Panpulmonata</taxon>
        <taxon>Eupulmonata</taxon>
        <taxon>Stylommatophora</taxon>
        <taxon>Helicina</taxon>
        <taxon>Limacoidea</taxon>
        <taxon>Agriolimacidae</taxon>
        <taxon>Deroceras</taxon>
    </lineage>
</organism>
<keyword evidence="5" id="KW-0527">Neuropeptide</keyword>
<dbReference type="PANTHER" id="PTHR20986">
    <property type="entry name" value="FMRFAMIDE-RELATED PEPTIDES"/>
    <property type="match status" value="1"/>
</dbReference>
<evidence type="ECO:0000256" key="4">
    <source>
        <dbReference type="ARBA" id="ARBA00022815"/>
    </source>
</evidence>
<comment type="similarity">
    <text evidence="2">Belongs to the FARP (FMRFamide related peptide) family.</text>
</comment>
<evidence type="ECO:0000256" key="6">
    <source>
        <dbReference type="SAM" id="SignalP"/>
    </source>
</evidence>
<keyword evidence="6" id="KW-0732">Signal</keyword>
<dbReference type="GO" id="GO:0005576">
    <property type="term" value="C:extracellular region"/>
    <property type="evidence" value="ECO:0007669"/>
    <property type="project" value="UniProtKB-SubCell"/>
</dbReference>
<name>A0A1X9WEF7_DERRE</name>
<evidence type="ECO:0000313" key="7">
    <source>
        <dbReference type="EMBL" id="ARS01394.1"/>
    </source>
</evidence>
<sequence>MALIAVWVTLTLMTYHCLWTEASDQLKVVETPSQKIKRDVRPVSPDDISSLWTDIQSAFRFLEQQPAETHDRDASMTEDAQRFRKNEKINKLPFTQHNFIRFGKRNQEEQSTSLQSDNLHLSTDLLDVMDRLKNIDSLQSDNQLYDSNPPLVLWGSDDTSSPDINIDKKQLHNFVRFGKKSSENDNFDKRQLHNFVRFGKRSIQNDNLEKRQHNFVRIGKKSTQDDNPEKKQHNFVRFGKRTLQTDDFEKRQLHQFVRFGKKSLPNDNFEKRQLHNFVRFGRTSIPLNTAPSQELTDDSSSTDWY</sequence>
<comment type="subcellular location">
    <subcellularLocation>
        <location evidence="1">Secreted</location>
    </subcellularLocation>
</comment>
<evidence type="ECO:0000256" key="5">
    <source>
        <dbReference type="ARBA" id="ARBA00023320"/>
    </source>
</evidence>
<feature type="chain" id="PRO_5013321959" evidence="6">
    <location>
        <begin position="23"/>
        <end position="305"/>
    </location>
</feature>
<feature type="signal peptide" evidence="6">
    <location>
        <begin position="1"/>
        <end position="22"/>
    </location>
</feature>
<proteinExistence type="evidence at transcript level"/>
<dbReference type="InterPro" id="IPR002544">
    <property type="entry name" value="FMRFamid-related_peptide-like"/>
</dbReference>
<keyword evidence="4" id="KW-0027">Amidation</keyword>
<dbReference type="AlphaFoldDB" id="A0A1X9WEF7"/>
<protein>
    <submittedName>
        <fullName evidence="7">Fmrfamide-related peptide 2</fullName>
    </submittedName>
</protein>
<accession>A0A1X9WEF7</accession>
<dbReference type="PANTHER" id="PTHR20986:SF13">
    <property type="entry name" value="FMRF-LIKE PEPTIDE"/>
    <property type="match status" value="1"/>
</dbReference>
<keyword evidence="3" id="KW-0964">Secreted</keyword>
<reference evidence="7" key="2">
    <citation type="submission" date="2017-02" db="EMBL/GenBank/DDBJ databases">
        <authorList>
            <person name="Peterson S.W."/>
        </authorList>
    </citation>
    <scope>NUCLEOTIDE SEQUENCE</scope>
</reference>
<evidence type="ECO:0000256" key="1">
    <source>
        <dbReference type="ARBA" id="ARBA00004613"/>
    </source>
</evidence>
<evidence type="ECO:0000256" key="2">
    <source>
        <dbReference type="ARBA" id="ARBA00006356"/>
    </source>
</evidence>
<dbReference type="EMBL" id="KY659293">
    <property type="protein sequence ID" value="ARS01394.1"/>
    <property type="molecule type" value="mRNA"/>
</dbReference>
<dbReference type="InterPro" id="IPR051041">
    <property type="entry name" value="FMRFamide-related_np"/>
</dbReference>
<evidence type="ECO:0000256" key="3">
    <source>
        <dbReference type="ARBA" id="ARBA00022525"/>
    </source>
</evidence>